<comment type="similarity">
    <text evidence="5">Belongs to the YqgF HJR family.</text>
</comment>
<dbReference type="PANTHER" id="PTHR33317:SF4">
    <property type="entry name" value="POLYNUCLEOTIDYL TRANSFERASE, RIBONUCLEASE H-LIKE SUPERFAMILY PROTEIN"/>
    <property type="match status" value="1"/>
</dbReference>
<dbReference type="GO" id="GO:0004518">
    <property type="term" value="F:nuclease activity"/>
    <property type="evidence" value="ECO:0007669"/>
    <property type="project" value="UniProtKB-KW"/>
</dbReference>
<dbReference type="GO" id="GO:0000967">
    <property type="term" value="P:rRNA 5'-end processing"/>
    <property type="evidence" value="ECO:0007669"/>
    <property type="project" value="UniProtKB-UniRule"/>
</dbReference>
<evidence type="ECO:0000256" key="4">
    <source>
        <dbReference type="ARBA" id="ARBA00022801"/>
    </source>
</evidence>
<organism evidence="7 8">
    <name type="scientific">Bipolaricaulis sibiricus</name>
    <dbReference type="NCBI Taxonomy" id="2501609"/>
    <lineage>
        <taxon>Bacteria</taxon>
        <taxon>Candidatus Bipolaricaulota</taxon>
        <taxon>Candidatus Bipolaricaulia</taxon>
        <taxon>Candidatus Bipolaricaulales</taxon>
        <taxon>Candidatus Bipolaricaulaceae</taxon>
        <taxon>Candidatus Bipolaricaulis</taxon>
    </lineage>
</organism>
<evidence type="ECO:0000259" key="6">
    <source>
        <dbReference type="SMART" id="SM00732"/>
    </source>
</evidence>
<sequence>MRVLGLDIGDRRVGIALSDETGTIASPHGVYTRRSPGEDVHHLAQLAREAGAVALVVGLPLHMDGTEGEQVAKTRALAEAVARDAGLPVHYVDERLTSSEADRAMVEGGLSRRARRERSDTLSAVLILQAWLDRATRT</sequence>
<comment type="function">
    <text evidence="5">Could be a nuclease involved in processing of the 5'-end of pre-16S rRNA.</text>
</comment>
<keyword evidence="4 5" id="KW-0378">Hydrolase</keyword>
<dbReference type="SMART" id="SM00732">
    <property type="entry name" value="YqgFc"/>
    <property type="match status" value="1"/>
</dbReference>
<dbReference type="CDD" id="cd16964">
    <property type="entry name" value="YqgF"/>
    <property type="match status" value="1"/>
</dbReference>
<dbReference type="HAMAP" id="MF_00651">
    <property type="entry name" value="Nuclease_YqgF"/>
    <property type="match status" value="1"/>
</dbReference>
<name>A0A410FSF9_BIPS1</name>
<protein>
    <recommendedName>
        <fullName evidence="5">Putative pre-16S rRNA nuclease</fullName>
        <ecNumber evidence="5">3.1.-.-</ecNumber>
    </recommendedName>
</protein>
<keyword evidence="1 5" id="KW-0963">Cytoplasm</keyword>
<feature type="domain" description="YqgF/RNase H-like" evidence="6">
    <location>
        <begin position="1"/>
        <end position="101"/>
    </location>
</feature>
<dbReference type="Gene3D" id="3.30.420.140">
    <property type="entry name" value="YqgF/RNase H-like domain"/>
    <property type="match status" value="1"/>
</dbReference>
<dbReference type="SUPFAM" id="SSF53098">
    <property type="entry name" value="Ribonuclease H-like"/>
    <property type="match status" value="1"/>
</dbReference>
<keyword evidence="2 5" id="KW-0690">Ribosome biogenesis</keyword>
<evidence type="ECO:0000313" key="7">
    <source>
        <dbReference type="EMBL" id="QAA75987.1"/>
    </source>
</evidence>
<reference evidence="8" key="1">
    <citation type="submission" date="2018-12" db="EMBL/GenBank/DDBJ databases">
        <title>Complete genome sequence of an uncultured bacterium of the candidate phylum Bipolaricaulota.</title>
        <authorList>
            <person name="Kadnikov V.V."/>
            <person name="Mardanov A.V."/>
            <person name="Beletsky A.V."/>
            <person name="Frank Y.A."/>
            <person name="Karnachuk O.V."/>
            <person name="Ravin N.V."/>
        </authorList>
    </citation>
    <scope>NUCLEOTIDE SEQUENCE [LARGE SCALE GENOMIC DNA]</scope>
</reference>
<dbReference type="InterPro" id="IPR012337">
    <property type="entry name" value="RNaseH-like_sf"/>
</dbReference>
<dbReference type="PANTHER" id="PTHR33317">
    <property type="entry name" value="POLYNUCLEOTIDYL TRANSFERASE, RIBONUCLEASE H-LIKE SUPERFAMILY PROTEIN"/>
    <property type="match status" value="1"/>
</dbReference>
<evidence type="ECO:0000256" key="5">
    <source>
        <dbReference type="HAMAP-Rule" id="MF_00651"/>
    </source>
</evidence>
<dbReference type="EMBL" id="CP034928">
    <property type="protein sequence ID" value="QAA75987.1"/>
    <property type="molecule type" value="Genomic_DNA"/>
</dbReference>
<dbReference type="KEGG" id="bih:BIP78_0219"/>
<proteinExistence type="inferred from homology"/>
<dbReference type="NCBIfam" id="TIGR00250">
    <property type="entry name" value="RNAse_H_YqgF"/>
    <property type="match status" value="1"/>
</dbReference>
<dbReference type="Proteomes" id="UP000287233">
    <property type="component" value="Chromosome"/>
</dbReference>
<dbReference type="Pfam" id="PF03652">
    <property type="entry name" value="RuvX"/>
    <property type="match status" value="1"/>
</dbReference>
<gene>
    <name evidence="7" type="ORF">BIP78_0219</name>
</gene>
<dbReference type="InterPro" id="IPR006641">
    <property type="entry name" value="YqgF/RNaseH-like_dom"/>
</dbReference>
<evidence type="ECO:0000256" key="3">
    <source>
        <dbReference type="ARBA" id="ARBA00022722"/>
    </source>
</evidence>
<dbReference type="GO" id="GO:0005829">
    <property type="term" value="C:cytosol"/>
    <property type="evidence" value="ECO:0007669"/>
    <property type="project" value="TreeGrafter"/>
</dbReference>
<evidence type="ECO:0000256" key="2">
    <source>
        <dbReference type="ARBA" id="ARBA00022517"/>
    </source>
</evidence>
<accession>A0A410FSF9</accession>
<dbReference type="InterPro" id="IPR037027">
    <property type="entry name" value="YqgF/RNaseH-like_dom_sf"/>
</dbReference>
<dbReference type="AlphaFoldDB" id="A0A410FSF9"/>
<dbReference type="GO" id="GO:0016788">
    <property type="term" value="F:hydrolase activity, acting on ester bonds"/>
    <property type="evidence" value="ECO:0007669"/>
    <property type="project" value="UniProtKB-UniRule"/>
</dbReference>
<keyword evidence="3 5" id="KW-0540">Nuclease</keyword>
<dbReference type="EC" id="3.1.-.-" evidence="5"/>
<dbReference type="InterPro" id="IPR005227">
    <property type="entry name" value="YqgF"/>
</dbReference>
<evidence type="ECO:0000313" key="8">
    <source>
        <dbReference type="Proteomes" id="UP000287233"/>
    </source>
</evidence>
<evidence type="ECO:0000256" key="1">
    <source>
        <dbReference type="ARBA" id="ARBA00022490"/>
    </source>
</evidence>
<comment type="subcellular location">
    <subcellularLocation>
        <location evidence="5">Cytoplasm</location>
    </subcellularLocation>
</comment>